<dbReference type="SMART" id="SM00089">
    <property type="entry name" value="PKD"/>
    <property type="match status" value="14"/>
</dbReference>
<dbReference type="KEGG" id="fps:FP0688"/>
<keyword evidence="1" id="KW-0732">Signal</keyword>
<dbReference type="SMART" id="SM00409">
    <property type="entry name" value="IG"/>
    <property type="match status" value="15"/>
</dbReference>
<sequence>MKKILNLCFFLLAVNLLQAQQVPPPGLCGQPKQPEFPKTPTTPSANRSVNVVYAAQPADVTVTVESVHIVTATWKTSSFDSFSIGTSATAGTDPATRNIKYSQGLNTSDKTIYGYSYEELRQWAASPTNPAVPGGITFALGQSFYIHLYNGPTDYVCGPYQFNWTNLGAAGNVVTPVVETAFGLNGAGPFAVWQATDMKDFYDKVVPLIAQIYGPAAHNYTVGVVNDANSVGMNMFMNGPNWIYSSYNANTSRKMSQPRLMVHELIHGWRDNVCVSMNNLWHYEPTLSGFEEGMTEAAAQIVMDKFTTLYPSYFTAADLGYLNKRWGNQEGYAFDWDYDFQNHQQLTNANFMSSDIGIGAHWERYGTASAVFYKMYIEDNNFFKNFNAEYYRRLNAAQSNPNTYTRTDFVNILQTVLPKVEEESMATWVAKQRILDCKVVPGKKVHMLTFNGQDGPRDMGHDNRIHAIETQNNTYGDEWSWDVLNGAGALQQRWFHQLNNLSGQLIIKDYSGATTNTTNFRNNDMLYGGPHQGACTTPNFNGPGACFPTGIDGHSIYTTSADPVINNGGINDGQWYVGLGRPANGYVYKLQTDGLYTYNISFTDGGTFSDKYYRLHGNSFIGKDGMYAGVRNNADTPVTGKIYAEQKNKITPTLGEEPSVAIGAGGSLQASRKWASQPELTASLNGGRTDTRYAKPGKVHIIYVPTDCTQPQKIDFRNIAYGSTLSGVEMFLLNVDEFENIVYTETMPTTVCQNATATFTAANNWPYYLDDDSRITYQWQKNAVNIPGATSKIYTITNAQPTDAATYTLVINSFGCTITRTATMAVVPAIVLDPQVVTPQNVCLGGTINLNVTGTVTNPLPTGTTFAWTGPNSFTSTLQNPTKTNAILTDSGAYTVTCTVKACDGITDIIKTATINVNVNPINTPAISCGIATTSSVPFNWAAVNTATAYSVSYQVNSGPTQNIGNINNVLTYTVNSLAANDSVTMTLTPTGPAGTCFVPAVFTCQANPAPVCTPPTATVVSSTVIITCASPTVTLGGTGSTTGATISYKWTGPGVITNDTSLTPTVNTAGTYTLRVSNSAGGGCFKDATVIVTVDKTAPIANAGTAQTLTCTIPTVTLGGTTTSTGTNFTYDWSNGTTTVGTTPTITVSTAGTYTLTVTNTSNGCTSTNSVIVTVDKTAPTATAGTAQTLTCTIPTVTLGGTTTSTGTNFTHSWSNGTTTVGTTPTITVSTAGTYTLTVTNTSNGCTSTNSVIVTVDKTAPTATAGTAQTLTCTIPTVTLGGTTTSTGTNFTHSWSNGTTTVGTTPTITVSTAGTYTLTVTNTSNGCTSTNSVIVTVDKTAPTATAGTAQTLTCTIPTVTLGRTTTSTGTNFTHSWSNGTTTVGTTPTITVSTAGTYTLTVTNTSNGCTSTNSVIVTVDKTAPTATAGTAQTLTCTIPTVTLGGTTTSTGTNFTHSWSNGTTTVGTTPTITVSTAGTYTLTVTNTSNGCTSTNSVIVTVDKTAPTATAGTAQTLTCTIPTVTLGGTTTSTGTNFTHSWSNGTTTVGTTPTITVSTAGTYTLTVTNTSNGCTSTNSVIVTVDKTAPTATAGTAQTLTCTIPTVTLGGTTTSTGTNFTHSWSNGTTTVGTTPTITVSTAGTYTLTVTNTSNGCTSTNSVIVTVDKTAPTATAGTAQTLTCTIPTVTLGGTTTSTGTNFTHSWSNGTTTVGTTPTITVSTAGTYTLTVTNTSNGCTSTNSVIVTVDKTAPTATAGTAQTLTCTIPTVTLGGTTTSTGTNFTHSWSNGTTTVGTTPTITVSTEGTYTLTVTNTSNGCTSTNSVIVTVDKTAPTATAGTAQTLTCTIPTVTLGGTTTSTGTNFTHSWSNGTTTVGTTPTITVSTAGTYTLTVTNTSNGCTSTNSVIVTVDKTAPTATAGTAQTLTCTIPTVTLGGTTTSTGTNFTHSWSNGTTTVGTTPTITVSTAGTYTLTVTNTSNGCTSTNSVIVTVDKTAPIANAGADKVITCAIQNVTLGDATTSTGANFTYDWSNGTTTVGTTATLPNVTTAGTYTLTVSNTANGCTSTSSVLVTVDKTAPIANAGDDTVITCANPIISLGGASTLTGVSYIWKRATIIVGQTAILTNVTIPGIYVLTVKNNITGCTATDSVIVTQNINLPQVVVNHVSDNNYSLQITGGQAPYIYSISNGIIINNYNFTIKDSDYYTINVKDAKGCTTETTVYLKALDIEIPDYFTPNGDGNNDTWYPLRTQKYPNMEVLIFDRYQREIVRLKGNTIQGWDGNYNNNPLPSGDYWYVIKLNDEKNSKEILGGVTLVR</sequence>
<feature type="domain" description="Ig-like" evidence="2">
    <location>
        <begin position="1469"/>
        <end position="1578"/>
    </location>
</feature>
<feature type="domain" description="Ig-like" evidence="2">
    <location>
        <begin position="1145"/>
        <end position="1254"/>
    </location>
</feature>
<dbReference type="InterPro" id="IPR026341">
    <property type="entry name" value="T9SS_type_B"/>
</dbReference>
<dbReference type="Proteomes" id="UP000006394">
    <property type="component" value="Chromosome"/>
</dbReference>
<reference evidence="3 4" key="1">
    <citation type="journal article" date="2007" name="Nat. Biotechnol.">
        <title>Complete genome sequence of the fish pathogen Flavobacterium psychrophilum.</title>
        <authorList>
            <person name="Duchaud E."/>
            <person name="Boussaha M."/>
            <person name="Loux V."/>
            <person name="Bernardet J.F."/>
            <person name="Michel C."/>
            <person name="Kerouault B."/>
            <person name="Mondot S."/>
            <person name="Nicolas P."/>
            <person name="Bossy R."/>
            <person name="Caron C."/>
            <person name="Bessieres P."/>
            <person name="Gibrat J.F."/>
            <person name="Claverol S."/>
            <person name="Dumetz F."/>
            <person name="Le Henaff M."/>
            <person name="Benmansour A."/>
        </authorList>
    </citation>
    <scope>NUCLEOTIDE SEQUENCE [LARGE SCALE GENOMIC DNA]</scope>
    <source>
        <strain evidence="4">ATCC 49511 / DSM 21280 / CIP 103535 / JIP02/86</strain>
    </source>
</reference>
<accession>A6GXG9</accession>
<dbReference type="Pfam" id="PF13585">
    <property type="entry name" value="CHU_C"/>
    <property type="match status" value="1"/>
</dbReference>
<dbReference type="PATRIC" id="fig|402612.5.peg.706"/>
<feature type="signal peptide" evidence="1">
    <location>
        <begin position="1"/>
        <end position="19"/>
    </location>
</feature>
<dbReference type="InterPro" id="IPR035986">
    <property type="entry name" value="PKD_dom_sf"/>
</dbReference>
<feature type="domain" description="Ig-like" evidence="2">
    <location>
        <begin position="1631"/>
        <end position="1740"/>
    </location>
</feature>
<feature type="domain" description="Ig-like" evidence="2">
    <location>
        <begin position="1793"/>
        <end position="1902"/>
    </location>
</feature>
<organism evidence="3 4">
    <name type="scientific">Flavobacterium psychrophilum (strain ATCC 49511 / DSM 21280 / CIP 103535 / JIP02/86)</name>
    <dbReference type="NCBI Taxonomy" id="402612"/>
    <lineage>
        <taxon>Bacteria</taxon>
        <taxon>Pseudomonadati</taxon>
        <taxon>Bacteroidota</taxon>
        <taxon>Flavobacteriia</taxon>
        <taxon>Flavobacteriales</taxon>
        <taxon>Flavobacteriaceae</taxon>
        <taxon>Flavobacterium</taxon>
    </lineage>
</organism>
<dbReference type="eggNOG" id="COG3405">
    <property type="taxonomic scope" value="Bacteria"/>
</dbReference>
<dbReference type="RefSeq" id="WP_011962848.1">
    <property type="nucleotide sequence ID" value="NC_009613.3"/>
</dbReference>
<proteinExistence type="predicted"/>
<feature type="domain" description="Ig-like" evidence="2">
    <location>
        <begin position="1307"/>
        <end position="1416"/>
    </location>
</feature>
<name>A6GXG9_FLAPJ</name>
<dbReference type="InterPro" id="IPR003599">
    <property type="entry name" value="Ig_sub"/>
</dbReference>
<dbReference type="HOGENOM" id="CLU_230064_0_0_10"/>
<dbReference type="OrthoDB" id="9765926at2"/>
<evidence type="ECO:0000313" key="3">
    <source>
        <dbReference type="EMBL" id="CAL42792.1"/>
    </source>
</evidence>
<dbReference type="eggNOG" id="COG3291">
    <property type="taxonomic scope" value="Bacteria"/>
</dbReference>
<dbReference type="SUPFAM" id="SSF49299">
    <property type="entry name" value="PKD domain"/>
    <property type="match status" value="2"/>
</dbReference>
<keyword evidence="4" id="KW-1185">Reference proteome</keyword>
<evidence type="ECO:0000259" key="2">
    <source>
        <dbReference type="PROSITE" id="PS50835"/>
    </source>
</evidence>
<dbReference type="STRING" id="402612.FP0688"/>
<dbReference type="Pfam" id="PF13895">
    <property type="entry name" value="Ig_2"/>
    <property type="match status" value="1"/>
</dbReference>
<evidence type="ECO:0000256" key="1">
    <source>
        <dbReference type="SAM" id="SignalP"/>
    </source>
</evidence>
<dbReference type="EMBL" id="AM398681">
    <property type="protein sequence ID" value="CAL42792.1"/>
    <property type="molecule type" value="Genomic_DNA"/>
</dbReference>
<dbReference type="InterPro" id="IPR013783">
    <property type="entry name" value="Ig-like_fold"/>
</dbReference>
<evidence type="ECO:0000313" key="4">
    <source>
        <dbReference type="Proteomes" id="UP000006394"/>
    </source>
</evidence>
<gene>
    <name evidence="3" type="ordered locus">FP0688</name>
</gene>
<dbReference type="NCBIfam" id="TIGR04131">
    <property type="entry name" value="Bac_Flav_CTERM"/>
    <property type="match status" value="1"/>
</dbReference>
<dbReference type="Gene3D" id="2.60.40.10">
    <property type="entry name" value="Immunoglobulins"/>
    <property type="match status" value="15"/>
</dbReference>
<dbReference type="InterPro" id="IPR007110">
    <property type="entry name" value="Ig-like_dom"/>
</dbReference>
<feature type="chain" id="PRO_5002698200" description="Ig-like domain-containing protein" evidence="1">
    <location>
        <begin position="20"/>
        <end position="2310"/>
    </location>
</feature>
<protein>
    <recommendedName>
        <fullName evidence="2">Ig-like domain-containing protein</fullName>
    </recommendedName>
</protein>
<dbReference type="InterPro" id="IPR022409">
    <property type="entry name" value="PKD/Chitinase_dom"/>
</dbReference>
<dbReference type="EnsemblBacteria" id="CAL42792">
    <property type="protein sequence ID" value="CAL42792"/>
    <property type="gene ID" value="FP0688"/>
</dbReference>
<dbReference type="PROSITE" id="PS50835">
    <property type="entry name" value="IG_LIKE"/>
    <property type="match status" value="5"/>
</dbReference>
<dbReference type="GeneID" id="66552630"/>